<comment type="similarity">
    <text evidence="3">Belongs to the kappa-casein family.</text>
</comment>
<name>Q9XSD6_TRIVU</name>
<evidence type="ECO:0000256" key="1">
    <source>
        <dbReference type="ARBA" id="ARBA00003829"/>
    </source>
</evidence>
<dbReference type="AlphaFoldDB" id="Q9XSD6"/>
<dbReference type="InterPro" id="IPR000117">
    <property type="entry name" value="Casein_kappa"/>
</dbReference>
<comment type="subcellular location">
    <subcellularLocation>
        <location evidence="2">Secreted</location>
    </subcellularLocation>
</comment>
<keyword evidence="7" id="KW-0494">Milk protein</keyword>
<proteinExistence type="evidence at transcript level"/>
<evidence type="ECO:0000256" key="4">
    <source>
        <dbReference type="ARBA" id="ARBA00017238"/>
    </source>
</evidence>
<evidence type="ECO:0000256" key="6">
    <source>
        <dbReference type="ARBA" id="ARBA00022553"/>
    </source>
</evidence>
<evidence type="ECO:0000256" key="3">
    <source>
        <dbReference type="ARBA" id="ARBA00005332"/>
    </source>
</evidence>
<comment type="function">
    <text evidence="1">Kappa-casein stabilizes micelle formation, preventing casein precipitation in milk.</text>
</comment>
<keyword evidence="9" id="KW-0732">Signal</keyword>
<accession>Q9XSD6</accession>
<organism evidence="10">
    <name type="scientific">Trichosurus vulpecula</name>
    <name type="common">Brush-tailed possum</name>
    <dbReference type="NCBI Taxonomy" id="9337"/>
    <lineage>
        <taxon>Eukaryota</taxon>
        <taxon>Metazoa</taxon>
        <taxon>Chordata</taxon>
        <taxon>Craniata</taxon>
        <taxon>Vertebrata</taxon>
        <taxon>Euteleostomi</taxon>
        <taxon>Mammalia</taxon>
        <taxon>Metatheria</taxon>
        <taxon>Diprotodontia</taxon>
        <taxon>Phalangeridae</taxon>
        <taxon>Trichosurus</taxon>
    </lineage>
</organism>
<keyword evidence="6" id="KW-0597">Phosphoprotein</keyword>
<evidence type="ECO:0000256" key="2">
    <source>
        <dbReference type="ARBA" id="ARBA00004613"/>
    </source>
</evidence>
<evidence type="ECO:0000256" key="9">
    <source>
        <dbReference type="SAM" id="SignalP"/>
    </source>
</evidence>
<dbReference type="PANTHER" id="PTHR11470:SF2">
    <property type="entry name" value="KAPPA-CASEIN"/>
    <property type="match status" value="1"/>
</dbReference>
<dbReference type="GO" id="GO:0007595">
    <property type="term" value="P:lactation"/>
    <property type="evidence" value="ECO:0007669"/>
    <property type="project" value="TreeGrafter"/>
</dbReference>
<protein>
    <recommendedName>
        <fullName evidence="4">Kappa-casein</fullName>
    </recommendedName>
</protein>
<evidence type="ECO:0000313" key="10">
    <source>
        <dbReference type="EMBL" id="AAD22971.1"/>
    </source>
</evidence>
<dbReference type="EMBL" id="AF124335">
    <property type="protein sequence ID" value="AAD22971.1"/>
    <property type="molecule type" value="mRNA"/>
</dbReference>
<feature type="chain" id="PRO_5004337707" description="Kappa-casein" evidence="9">
    <location>
        <begin position="21"/>
        <end position="178"/>
    </location>
</feature>
<dbReference type="PANTHER" id="PTHR11470">
    <property type="entry name" value="KAPPA CASEIN"/>
    <property type="match status" value="1"/>
</dbReference>
<evidence type="ECO:0000256" key="8">
    <source>
        <dbReference type="ARBA" id="ARBA00023180"/>
    </source>
</evidence>
<evidence type="ECO:0000256" key="7">
    <source>
        <dbReference type="ARBA" id="ARBA00022743"/>
    </source>
</evidence>
<dbReference type="GO" id="GO:0005615">
    <property type="term" value="C:extracellular space"/>
    <property type="evidence" value="ECO:0007669"/>
    <property type="project" value="TreeGrafter"/>
</dbReference>
<feature type="signal peptide" evidence="9">
    <location>
        <begin position="1"/>
        <end position="20"/>
    </location>
</feature>
<keyword evidence="5" id="KW-0964">Secreted</keyword>
<reference evidence="10" key="1">
    <citation type="submission" date="1999-01" db="EMBL/GenBank/DDBJ databases">
        <authorList>
            <person name="Demmer J."/>
        </authorList>
    </citation>
    <scope>NUCLEOTIDE SEQUENCE</scope>
    <source>
        <tissue evidence="10">Mammary gland</tissue>
    </source>
</reference>
<keyword evidence="8" id="KW-0325">Glycoprotein</keyword>
<sequence length="178" mass="20024">MKVLFLTVHILAVMVCFSTADLDWEKWPCDKQNERQSELRQQPLRRSPVQYVYTPYTHQSYVPVIYPPRAYVRHPYFSRVAWQKPYPSYMPLLPSIYPWSVVSRNLHPAFAFNPPHYAQLPVPSSPTNSPTTTIQTTNIPITNPTSTIVTPAVSSKSAATEDSAAAAMLTSPTAAQMA</sequence>
<evidence type="ECO:0000256" key="5">
    <source>
        <dbReference type="ARBA" id="ARBA00022525"/>
    </source>
</evidence>
<gene>
    <name evidence="10" type="primary">CASK</name>
</gene>
<dbReference type="GO" id="GO:0050821">
    <property type="term" value="P:protein stabilization"/>
    <property type="evidence" value="ECO:0007669"/>
    <property type="project" value="TreeGrafter"/>
</dbReference>